<dbReference type="PANTHER" id="PTHR32432:SF4">
    <property type="entry name" value="CELL DIVISION PROTEIN FTSA"/>
    <property type="match status" value="1"/>
</dbReference>
<dbReference type="Pfam" id="PF02491">
    <property type="entry name" value="SHS2_FTSA"/>
    <property type="match status" value="1"/>
</dbReference>
<dbReference type="InterPro" id="IPR018181">
    <property type="entry name" value="Heat_shock_70_CS"/>
</dbReference>
<comment type="subcellular location">
    <subcellularLocation>
        <location evidence="6">Cell membrane</location>
        <topology evidence="6">Peripheral membrane protein</topology>
        <orientation evidence="6">Cytoplasmic side</orientation>
    </subcellularLocation>
    <text evidence="6">Localizes to the Z ring in an FtsZ-dependent manner. Targeted to the membrane through a conserved C-terminal amphipathic helix.</text>
</comment>
<sequence>MARPRQKTGPITALDVGTTKVACFIAQPDEDGTLRVQGVGHHRSRGMRNGMVSDMTQLEESIRSAVDAAEQMANLRVDSVYLNVTGGNLHSRNVNAEIQVGGNVIRDTDISRIVDHGRHILASEGGDRELIHCLSTGYSIDGGDGIIDPRGMYGEHLGVRIHMVAAAHGPLRNLLTVIDRCHLSVVEKVASPHASALACTVDDEKEMGVTVLDMGGGTTSVSVFVEGHPMFADVIPIGGNHVTNDLAKGLSSPTIHAERLKTMWGTVLATATDSREIIKVPQVGEDEEIEAQEVPRSELIRIIRPRIEETFELARDRLSAAGMLHAAGRRLVLTGGASQLQGLREIAEKILDKQVRLGRPRRLKGLPESAGGPAFATCAGLLRYAIQDQVAQPGQVVQEELLDEETRRKSGALGRMFSWLKDNF</sequence>
<dbReference type="Proteomes" id="UP000544872">
    <property type="component" value="Unassembled WGS sequence"/>
</dbReference>
<dbReference type="NCBIfam" id="TIGR01174">
    <property type="entry name" value="ftsA"/>
    <property type="match status" value="1"/>
</dbReference>
<organism evidence="9 10">
    <name type="scientific">Novispirillum itersonii</name>
    <name type="common">Aquaspirillum itersonii</name>
    <dbReference type="NCBI Taxonomy" id="189"/>
    <lineage>
        <taxon>Bacteria</taxon>
        <taxon>Pseudomonadati</taxon>
        <taxon>Pseudomonadota</taxon>
        <taxon>Alphaproteobacteria</taxon>
        <taxon>Rhodospirillales</taxon>
        <taxon>Novispirillaceae</taxon>
        <taxon>Novispirillum</taxon>
    </lineage>
</organism>
<feature type="domain" description="SHS2" evidence="8">
    <location>
        <begin position="11"/>
        <end position="199"/>
    </location>
</feature>
<dbReference type="HAMAP" id="MF_02033">
    <property type="entry name" value="FtsA"/>
    <property type="match status" value="1"/>
</dbReference>
<dbReference type="PIRSF" id="PIRSF003101">
    <property type="entry name" value="FtsA"/>
    <property type="match status" value="1"/>
</dbReference>
<dbReference type="PANTHER" id="PTHR32432">
    <property type="entry name" value="CELL DIVISION PROTEIN FTSA-RELATED"/>
    <property type="match status" value="1"/>
</dbReference>
<dbReference type="EMBL" id="JACIIX010000002">
    <property type="protein sequence ID" value="MBB6209512.1"/>
    <property type="molecule type" value="Genomic_DNA"/>
</dbReference>
<dbReference type="InterPro" id="IPR020823">
    <property type="entry name" value="Cell_div_FtsA"/>
</dbReference>
<dbReference type="InterPro" id="IPR050696">
    <property type="entry name" value="FtsA/MreB"/>
</dbReference>
<dbReference type="GO" id="GO:0032153">
    <property type="term" value="C:cell division site"/>
    <property type="evidence" value="ECO:0007669"/>
    <property type="project" value="UniProtKB-UniRule"/>
</dbReference>
<evidence type="ECO:0000259" key="8">
    <source>
        <dbReference type="SMART" id="SM00842"/>
    </source>
</evidence>
<proteinExistence type="inferred from homology"/>
<dbReference type="Gene3D" id="3.30.420.40">
    <property type="match status" value="2"/>
</dbReference>
<reference evidence="9 10" key="1">
    <citation type="submission" date="2020-08" db="EMBL/GenBank/DDBJ databases">
        <title>Genomic Encyclopedia of Type Strains, Phase IV (KMG-IV): sequencing the most valuable type-strain genomes for metagenomic binning, comparative biology and taxonomic classification.</title>
        <authorList>
            <person name="Goeker M."/>
        </authorList>
    </citation>
    <scope>NUCLEOTIDE SEQUENCE [LARGE SCALE GENOMIC DNA]</scope>
    <source>
        <strain evidence="9 10">DSM 11590</strain>
    </source>
</reference>
<comment type="similarity">
    <text evidence="6 7">Belongs to the FtsA/MreB family.</text>
</comment>
<dbReference type="GO" id="GO:0009898">
    <property type="term" value="C:cytoplasmic side of plasma membrane"/>
    <property type="evidence" value="ECO:0007669"/>
    <property type="project" value="UniProtKB-UniRule"/>
</dbReference>
<comment type="caution">
    <text evidence="9">The sequence shown here is derived from an EMBL/GenBank/DDBJ whole genome shotgun (WGS) entry which is preliminary data.</text>
</comment>
<dbReference type="InterPro" id="IPR003494">
    <property type="entry name" value="SHS2_FtsA"/>
</dbReference>
<keyword evidence="4 6" id="KW-0472">Membrane</keyword>
<dbReference type="CDD" id="cd24048">
    <property type="entry name" value="ASKHA_NBD_FtsA"/>
    <property type="match status" value="1"/>
</dbReference>
<comment type="function">
    <text evidence="6 7">Cell division protein that is involved in the assembly of the Z ring. May serve as a membrane anchor for the Z ring.</text>
</comment>
<gene>
    <name evidence="6" type="primary">ftsA</name>
    <name evidence="9" type="ORF">FHS48_000914</name>
</gene>
<dbReference type="AlphaFoldDB" id="A0A7W9ZDI4"/>
<dbReference type="SMART" id="SM00842">
    <property type="entry name" value="FtsA"/>
    <property type="match status" value="1"/>
</dbReference>
<evidence type="ECO:0000256" key="3">
    <source>
        <dbReference type="ARBA" id="ARBA00022618"/>
    </source>
</evidence>
<evidence type="ECO:0000313" key="10">
    <source>
        <dbReference type="Proteomes" id="UP000544872"/>
    </source>
</evidence>
<dbReference type="Pfam" id="PF14450">
    <property type="entry name" value="FtsA"/>
    <property type="match status" value="1"/>
</dbReference>
<dbReference type="GO" id="GO:0043093">
    <property type="term" value="P:FtsZ-dependent cytokinesis"/>
    <property type="evidence" value="ECO:0007669"/>
    <property type="project" value="UniProtKB-UniRule"/>
</dbReference>
<evidence type="ECO:0000313" key="9">
    <source>
        <dbReference type="EMBL" id="MBB6209512.1"/>
    </source>
</evidence>
<keyword evidence="3 6" id="KW-0132">Cell division</keyword>
<dbReference type="SUPFAM" id="SSF53067">
    <property type="entry name" value="Actin-like ATPase domain"/>
    <property type="match status" value="2"/>
</dbReference>
<comment type="similarity">
    <text evidence="1">Belongs to the heat shock protein 70 family.</text>
</comment>
<keyword evidence="2 6" id="KW-1003">Cell membrane</keyword>
<accession>A0A7W9ZDI4</accession>
<evidence type="ECO:0000256" key="7">
    <source>
        <dbReference type="PIRNR" id="PIRNR003101"/>
    </source>
</evidence>
<evidence type="ECO:0000256" key="4">
    <source>
        <dbReference type="ARBA" id="ARBA00023136"/>
    </source>
</evidence>
<dbReference type="PROSITE" id="PS00329">
    <property type="entry name" value="HSP70_2"/>
    <property type="match status" value="1"/>
</dbReference>
<protein>
    <recommendedName>
        <fullName evidence="6 7">Cell division protein FtsA</fullName>
    </recommendedName>
</protein>
<name>A0A7W9ZDI4_NOVIT</name>
<keyword evidence="10" id="KW-1185">Reference proteome</keyword>
<keyword evidence="5 6" id="KW-0131">Cell cycle</keyword>
<evidence type="ECO:0000256" key="1">
    <source>
        <dbReference type="ARBA" id="ARBA00007381"/>
    </source>
</evidence>
<dbReference type="InterPro" id="IPR043129">
    <property type="entry name" value="ATPase_NBD"/>
</dbReference>
<evidence type="ECO:0000256" key="2">
    <source>
        <dbReference type="ARBA" id="ARBA00022475"/>
    </source>
</evidence>
<dbReference type="RefSeq" id="WP_184261839.1">
    <property type="nucleotide sequence ID" value="NZ_JACIIX010000002.1"/>
</dbReference>
<comment type="subunit">
    <text evidence="6">Self-interacts. Interacts with FtsZ.</text>
</comment>
<evidence type="ECO:0000256" key="5">
    <source>
        <dbReference type="ARBA" id="ARBA00023306"/>
    </source>
</evidence>
<evidence type="ECO:0000256" key="6">
    <source>
        <dbReference type="HAMAP-Rule" id="MF_02033"/>
    </source>
</evidence>